<evidence type="ECO:0000256" key="3">
    <source>
        <dbReference type="ARBA" id="ARBA00022692"/>
    </source>
</evidence>
<evidence type="ECO:0000313" key="11">
    <source>
        <dbReference type="RefSeq" id="XP_019892366.1"/>
    </source>
</evidence>
<dbReference type="AlphaFoldDB" id="A0A1I8N0A1"/>
<feature type="transmembrane region" description="Helical" evidence="7">
    <location>
        <begin position="492"/>
        <end position="515"/>
    </location>
</feature>
<dbReference type="EnsemblMetazoa" id="MDOA010222-RC">
    <property type="protein sequence ID" value="MDOA010222-PC"/>
    <property type="gene ID" value="MDOA010222"/>
</dbReference>
<dbReference type="GO" id="GO:0016020">
    <property type="term" value="C:membrane"/>
    <property type="evidence" value="ECO:0007669"/>
    <property type="project" value="UniProtKB-SubCell"/>
</dbReference>
<keyword evidence="5 7" id="KW-0472">Membrane</keyword>
<feature type="region of interest" description="Disordered" evidence="6">
    <location>
        <begin position="233"/>
        <end position="282"/>
    </location>
</feature>
<organism evidence="8">
    <name type="scientific">Musca domestica</name>
    <name type="common">House fly</name>
    <dbReference type="NCBI Taxonomy" id="7370"/>
    <lineage>
        <taxon>Eukaryota</taxon>
        <taxon>Metazoa</taxon>
        <taxon>Ecdysozoa</taxon>
        <taxon>Arthropoda</taxon>
        <taxon>Hexapoda</taxon>
        <taxon>Insecta</taxon>
        <taxon>Pterygota</taxon>
        <taxon>Neoptera</taxon>
        <taxon>Endopterygota</taxon>
        <taxon>Diptera</taxon>
        <taxon>Brachycera</taxon>
        <taxon>Muscomorpha</taxon>
        <taxon>Muscoidea</taxon>
        <taxon>Muscidae</taxon>
        <taxon>Musca</taxon>
    </lineage>
</organism>
<dbReference type="InterPro" id="IPR038350">
    <property type="entry name" value="Orai_sf"/>
</dbReference>
<dbReference type="RefSeq" id="XP_011292606.1">
    <property type="nucleotide sequence ID" value="XM_011294304.2"/>
</dbReference>
<dbReference type="VEuPathDB" id="VectorBase:MDOA010222"/>
<dbReference type="Proteomes" id="UP001652621">
    <property type="component" value="Unplaced"/>
</dbReference>
<dbReference type="EnsemblMetazoa" id="MDOA010222-RB">
    <property type="protein sequence ID" value="MDOA010222-PB"/>
    <property type="gene ID" value="MDOA010222"/>
</dbReference>
<evidence type="ECO:0000256" key="5">
    <source>
        <dbReference type="ARBA" id="ARBA00023136"/>
    </source>
</evidence>
<name>A0A1I8N0A1_MUSDO</name>
<feature type="transmembrane region" description="Helical" evidence="7">
    <location>
        <begin position="550"/>
        <end position="575"/>
    </location>
</feature>
<gene>
    <name evidence="8" type="primary">101900497</name>
    <name evidence="10 11" type="synonym">LOC101900497</name>
</gene>
<comment type="similarity">
    <text evidence="2">Belongs to the Orai family.</text>
</comment>
<dbReference type="PANTHER" id="PTHR31501:SF7">
    <property type="entry name" value="CALCIUM RELEASE-ACTIVATED CALCIUM CHANNEL PROTEIN 1"/>
    <property type="match status" value="1"/>
</dbReference>
<dbReference type="GO" id="GO:0015279">
    <property type="term" value="F:store-operated calcium channel activity"/>
    <property type="evidence" value="ECO:0007669"/>
    <property type="project" value="TreeGrafter"/>
</dbReference>
<accession>A0A1I8N0A1</accession>
<evidence type="ECO:0000256" key="7">
    <source>
        <dbReference type="SAM" id="Phobius"/>
    </source>
</evidence>
<feature type="region of interest" description="Disordered" evidence="6">
    <location>
        <begin position="302"/>
        <end position="322"/>
    </location>
</feature>
<keyword evidence="3 7" id="KW-0812">Transmembrane</keyword>
<feature type="compositionally biased region" description="Acidic residues" evidence="6">
    <location>
        <begin position="184"/>
        <end position="198"/>
    </location>
</feature>
<dbReference type="Pfam" id="PF07856">
    <property type="entry name" value="Orai-1"/>
    <property type="match status" value="1"/>
</dbReference>
<feature type="compositionally biased region" description="Polar residues" evidence="6">
    <location>
        <begin position="267"/>
        <end position="281"/>
    </location>
</feature>
<evidence type="ECO:0000313" key="10">
    <source>
        <dbReference type="RefSeq" id="XP_011292606.1"/>
    </source>
</evidence>
<dbReference type="FunFam" id="1.20.140.140:FF:000002">
    <property type="entry name" value="Uncharacterized protein, isoform B"/>
    <property type="match status" value="1"/>
</dbReference>
<evidence type="ECO:0000313" key="8">
    <source>
        <dbReference type="EnsemblMetazoa" id="MDOA010222-PC"/>
    </source>
</evidence>
<comment type="subcellular location">
    <subcellularLocation>
        <location evidence="1">Membrane</location>
        <topology evidence="1">Multi-pass membrane protein</topology>
    </subcellularLocation>
</comment>
<dbReference type="InterPro" id="IPR012446">
    <property type="entry name" value="CRAC_channel"/>
</dbReference>
<dbReference type="OrthoDB" id="61124at2759"/>
<protein>
    <submittedName>
        <fullName evidence="10 11">Nuclear pore complex protein DDB_G0274915 isoform X1</fullName>
    </submittedName>
</protein>
<reference evidence="8" key="1">
    <citation type="submission" date="2020-05" db="UniProtKB">
        <authorList>
            <consortium name="EnsemblMetazoa"/>
        </authorList>
    </citation>
    <scope>IDENTIFICATION</scope>
    <source>
        <strain evidence="8">Aabys</strain>
    </source>
</reference>
<dbReference type="GO" id="GO:0002115">
    <property type="term" value="P:store-operated calcium entry"/>
    <property type="evidence" value="ECO:0007669"/>
    <property type="project" value="TreeGrafter"/>
</dbReference>
<feature type="transmembrane region" description="Helical" evidence="7">
    <location>
        <begin position="581"/>
        <end position="604"/>
    </location>
</feature>
<feature type="region of interest" description="Disordered" evidence="6">
    <location>
        <begin position="1"/>
        <end position="56"/>
    </location>
</feature>
<dbReference type="PANTHER" id="PTHR31501">
    <property type="entry name" value="CALCIUM RELEASE-ACTIVATED CALCIUM CHANNEL PROTEIN 1"/>
    <property type="match status" value="1"/>
</dbReference>
<reference evidence="10 11" key="2">
    <citation type="submission" date="2025-04" db="UniProtKB">
        <authorList>
            <consortium name="RefSeq"/>
        </authorList>
    </citation>
    <scope>IDENTIFICATION</scope>
    <source>
        <strain evidence="10 11">Aabys</strain>
    </source>
</reference>
<feature type="compositionally biased region" description="Low complexity" evidence="6">
    <location>
        <begin position="1"/>
        <end position="20"/>
    </location>
</feature>
<dbReference type="STRING" id="7370.A0A1I8N0A1"/>
<feature type="region of interest" description="Disordered" evidence="6">
    <location>
        <begin position="636"/>
        <end position="658"/>
    </location>
</feature>
<dbReference type="Gene3D" id="1.20.140.140">
    <property type="entry name" value="Calcium release-activated calcium channel protein Orai"/>
    <property type="match status" value="1"/>
</dbReference>
<sequence length="658" mass="71113">MLPVHLQQQQHLQKPQTTPQPLAPPPRDHRRTRREKAHQQRTSASRQTTPENDLLKTSTISLISPTTATASGAGGVASAPSSPYHSLLVAAGTAVPTTAVGGGAVANVSDGGGHTMHSNLRYSQHLNLSQNSLLLNQSTLGDCQFMGRRRSPTSQDKQQRRRKSPQKHATVNAQRLKKSHSESDDTDIEDADEDDDDGPMFSDDATVPLTAGSSTTTLTATIIPASIVAASTAISSSSSSNRQSTTTSARLTGPTRTTNGGLLHNLPTATGSTQHYNRSISTPPTTQPLATTAFVENHHHHFLTERSPPPGGPGSTASSSHLPHDYKLCDSCRPLRFQTRSGASSSGLITPKSNFGDSSRYLSAKRFLSAPPTSALAAVAPAAVALSSVGFPASLLNTTLQPQTQSQSANSQPFNTLRSFTPFSRFQPRRQTSSSMSQSGEDLHSPSYLSWRKLQLSRAKLKASSKTSALLSGFAMVAMVEVQLNNDTQVPAGMLVAFAICTTLLVAVHMLALMISTCILPNIETVCNLHSISLVHESPHERLHWYIETAWAFSTLLGLILFLLEIAILCWVKFYDLSQPAAWSACIVLIPVLVIFLAFAIHFYRSLVTHKYEVTVSGIRELEILKEQMEQDHQMDHHHAPGHHRNNGLNYGAPGDIV</sequence>
<dbReference type="VEuPathDB" id="VectorBase:MDOMA2_016271"/>
<dbReference type="RefSeq" id="XP_019892366.1">
    <property type="nucleotide sequence ID" value="XM_020036807.1"/>
</dbReference>
<feature type="compositionally biased region" description="Polar residues" evidence="6">
    <location>
        <begin position="40"/>
        <end position="56"/>
    </location>
</feature>
<evidence type="ECO:0000256" key="6">
    <source>
        <dbReference type="SAM" id="MobiDB-lite"/>
    </source>
</evidence>
<keyword evidence="4 7" id="KW-1133">Transmembrane helix</keyword>
<evidence type="ECO:0000256" key="4">
    <source>
        <dbReference type="ARBA" id="ARBA00022989"/>
    </source>
</evidence>
<proteinExistence type="inferred from homology"/>
<evidence type="ECO:0000256" key="1">
    <source>
        <dbReference type="ARBA" id="ARBA00004141"/>
    </source>
</evidence>
<evidence type="ECO:0000313" key="9">
    <source>
        <dbReference type="Proteomes" id="UP001652621"/>
    </source>
</evidence>
<dbReference type="KEGG" id="mde:101900497"/>
<feature type="compositionally biased region" description="Low complexity" evidence="6">
    <location>
        <begin position="233"/>
        <end position="249"/>
    </location>
</feature>
<evidence type="ECO:0000256" key="2">
    <source>
        <dbReference type="ARBA" id="ARBA00008062"/>
    </source>
</evidence>
<feature type="region of interest" description="Disordered" evidence="6">
    <location>
        <begin position="144"/>
        <end position="211"/>
    </location>
</feature>
<keyword evidence="9" id="KW-1185">Reference proteome</keyword>